<dbReference type="GeneID" id="87864208"/>
<comment type="caution">
    <text evidence="2">The sequence shown here is derived from an EMBL/GenBank/DDBJ whole genome shotgun (WGS) entry which is preliminary data.</text>
</comment>
<gene>
    <name evidence="2" type="ORF">B0H65DRAFT_470752</name>
</gene>
<evidence type="ECO:0000256" key="1">
    <source>
        <dbReference type="SAM" id="MobiDB-lite"/>
    </source>
</evidence>
<evidence type="ECO:0000313" key="2">
    <source>
        <dbReference type="EMBL" id="KAK3343225.1"/>
    </source>
</evidence>
<dbReference type="AlphaFoldDB" id="A0AAE0MQY3"/>
<dbReference type="RefSeq" id="XP_062681018.1">
    <property type="nucleotide sequence ID" value="XM_062827054.1"/>
</dbReference>
<feature type="non-terminal residue" evidence="2">
    <location>
        <position position="1"/>
    </location>
</feature>
<dbReference type="Proteomes" id="UP001278500">
    <property type="component" value="Unassembled WGS sequence"/>
</dbReference>
<dbReference type="EMBL" id="JAUEPP010000005">
    <property type="protein sequence ID" value="KAK3343225.1"/>
    <property type="molecule type" value="Genomic_DNA"/>
</dbReference>
<sequence>MAPPAAPKMEEIPQADSFSKYLAEGAQDLPRSSDLFESRHAWSYRVRDELEDELERECRDANKHRSDRSKKSHPSAGVEDEHQEPKIVYGQRRKREDDSEEEEAAAERFTKRRNVNVDPEKRPSQPLSTSYQSHALPQANPQAATQAPTQTTARPVHPHKFALTDNGPWYQAIYNEVYKKVYSEIYDEAYSKAYNLAYNDAFKDGYEHGNADGCHDGNNRGFEDGYRHGYKESYRICYGEGQENARDMMSSDDDEED</sequence>
<protein>
    <submittedName>
        <fullName evidence="2">Uncharacterized protein</fullName>
    </submittedName>
</protein>
<accession>A0AAE0MQY3</accession>
<evidence type="ECO:0000313" key="3">
    <source>
        <dbReference type="Proteomes" id="UP001278500"/>
    </source>
</evidence>
<feature type="region of interest" description="Disordered" evidence="1">
    <location>
        <begin position="50"/>
        <end position="132"/>
    </location>
</feature>
<proteinExistence type="predicted"/>
<reference evidence="2" key="2">
    <citation type="submission" date="2023-06" db="EMBL/GenBank/DDBJ databases">
        <authorList>
            <consortium name="Lawrence Berkeley National Laboratory"/>
            <person name="Haridas S."/>
            <person name="Hensen N."/>
            <person name="Bonometti L."/>
            <person name="Westerberg I."/>
            <person name="Brannstrom I.O."/>
            <person name="Guillou S."/>
            <person name="Cros-Aarteil S."/>
            <person name="Calhoun S."/>
            <person name="Kuo A."/>
            <person name="Mondo S."/>
            <person name="Pangilinan J."/>
            <person name="Riley R."/>
            <person name="Labutti K."/>
            <person name="Andreopoulos B."/>
            <person name="Lipzen A."/>
            <person name="Chen C."/>
            <person name="Yanf M."/>
            <person name="Daum C."/>
            <person name="Ng V."/>
            <person name="Clum A."/>
            <person name="Steindorff A."/>
            <person name="Ohm R."/>
            <person name="Martin F."/>
            <person name="Silar P."/>
            <person name="Natvig D."/>
            <person name="Lalanne C."/>
            <person name="Gautier V."/>
            <person name="Ament-Velasquez S.L."/>
            <person name="Kruys A."/>
            <person name="Hutchinson M.I."/>
            <person name="Powell A.J."/>
            <person name="Barry K."/>
            <person name="Miller A.N."/>
            <person name="Grigoriev I.V."/>
            <person name="Debuchy R."/>
            <person name="Gladieux P."/>
            <person name="Thoren M.H."/>
            <person name="Johannesson H."/>
        </authorList>
    </citation>
    <scope>NUCLEOTIDE SEQUENCE</scope>
    <source>
        <strain evidence="2">CBS 560.94</strain>
    </source>
</reference>
<name>A0AAE0MQY3_9PEZI</name>
<reference evidence="2" key="1">
    <citation type="journal article" date="2023" name="Mol. Phylogenet. Evol.">
        <title>Genome-scale phylogeny and comparative genomics of the fungal order Sordariales.</title>
        <authorList>
            <person name="Hensen N."/>
            <person name="Bonometti L."/>
            <person name="Westerberg I."/>
            <person name="Brannstrom I.O."/>
            <person name="Guillou S."/>
            <person name="Cros-Aarteil S."/>
            <person name="Calhoun S."/>
            <person name="Haridas S."/>
            <person name="Kuo A."/>
            <person name="Mondo S."/>
            <person name="Pangilinan J."/>
            <person name="Riley R."/>
            <person name="LaButti K."/>
            <person name="Andreopoulos B."/>
            <person name="Lipzen A."/>
            <person name="Chen C."/>
            <person name="Yan M."/>
            <person name="Daum C."/>
            <person name="Ng V."/>
            <person name="Clum A."/>
            <person name="Steindorff A."/>
            <person name="Ohm R.A."/>
            <person name="Martin F."/>
            <person name="Silar P."/>
            <person name="Natvig D.O."/>
            <person name="Lalanne C."/>
            <person name="Gautier V."/>
            <person name="Ament-Velasquez S.L."/>
            <person name="Kruys A."/>
            <person name="Hutchinson M.I."/>
            <person name="Powell A.J."/>
            <person name="Barry K."/>
            <person name="Miller A.N."/>
            <person name="Grigoriev I.V."/>
            <person name="Debuchy R."/>
            <person name="Gladieux P."/>
            <person name="Hiltunen Thoren M."/>
            <person name="Johannesson H."/>
        </authorList>
    </citation>
    <scope>NUCLEOTIDE SEQUENCE</scope>
    <source>
        <strain evidence="2">CBS 560.94</strain>
    </source>
</reference>
<organism evidence="2 3">
    <name type="scientific">Neurospora tetraspora</name>
    <dbReference type="NCBI Taxonomy" id="94610"/>
    <lineage>
        <taxon>Eukaryota</taxon>
        <taxon>Fungi</taxon>
        <taxon>Dikarya</taxon>
        <taxon>Ascomycota</taxon>
        <taxon>Pezizomycotina</taxon>
        <taxon>Sordariomycetes</taxon>
        <taxon>Sordariomycetidae</taxon>
        <taxon>Sordariales</taxon>
        <taxon>Sordariaceae</taxon>
        <taxon>Neurospora</taxon>
    </lineage>
</organism>
<keyword evidence="3" id="KW-1185">Reference proteome</keyword>